<dbReference type="Pfam" id="PF03707">
    <property type="entry name" value="MHYT"/>
    <property type="match status" value="3"/>
</dbReference>
<reference evidence="7" key="1">
    <citation type="submission" date="2017-06" db="EMBL/GenBank/DDBJ databases">
        <authorList>
            <person name="Varghese N."/>
            <person name="Submissions S."/>
        </authorList>
    </citation>
    <scope>NUCLEOTIDE SEQUENCE [LARGE SCALE GENOMIC DNA]</scope>
    <source>
        <strain evidence="7">Ca-68</strain>
    </source>
</reference>
<keyword evidence="2" id="KW-0812">Transmembrane</keyword>
<keyword evidence="2" id="KW-1133">Transmembrane helix</keyword>
<dbReference type="PANTHER" id="PTHR44757:SF2">
    <property type="entry name" value="BIOFILM ARCHITECTURE MAINTENANCE PROTEIN MBAA"/>
    <property type="match status" value="1"/>
</dbReference>
<feature type="transmembrane region" description="Helical" evidence="2">
    <location>
        <begin position="137"/>
        <end position="161"/>
    </location>
</feature>
<dbReference type="InterPro" id="IPR029787">
    <property type="entry name" value="Nucleotide_cyclase"/>
</dbReference>
<keyword evidence="7" id="KW-1185">Reference proteome</keyword>
<dbReference type="Gene3D" id="3.20.20.450">
    <property type="entry name" value="EAL domain"/>
    <property type="match status" value="1"/>
</dbReference>
<evidence type="ECO:0000256" key="1">
    <source>
        <dbReference type="ARBA" id="ARBA00051114"/>
    </source>
</evidence>
<feature type="domain" description="GGDEF" evidence="4">
    <location>
        <begin position="297"/>
        <end position="429"/>
    </location>
</feature>
<dbReference type="InterPro" id="IPR035919">
    <property type="entry name" value="EAL_sf"/>
</dbReference>
<dbReference type="FunFam" id="3.30.70.270:FF:000001">
    <property type="entry name" value="Diguanylate cyclase domain protein"/>
    <property type="match status" value="1"/>
</dbReference>
<dbReference type="SMART" id="SM00267">
    <property type="entry name" value="GGDEF"/>
    <property type="match status" value="1"/>
</dbReference>
<feature type="transmembrane region" description="Helical" evidence="2">
    <location>
        <begin position="38"/>
        <end position="66"/>
    </location>
</feature>
<proteinExistence type="predicted"/>
<dbReference type="GO" id="GO:0016020">
    <property type="term" value="C:membrane"/>
    <property type="evidence" value="ECO:0007669"/>
    <property type="project" value="UniProtKB-UniRule"/>
</dbReference>
<dbReference type="SMART" id="SM00052">
    <property type="entry name" value="EAL"/>
    <property type="match status" value="1"/>
</dbReference>
<feature type="transmembrane region" description="Helical" evidence="2">
    <location>
        <begin position="6"/>
        <end position="26"/>
    </location>
</feature>
<dbReference type="PROSITE" id="PS50883">
    <property type="entry name" value="EAL"/>
    <property type="match status" value="1"/>
</dbReference>
<dbReference type="OrthoDB" id="9813903at2"/>
<sequence>MLEEFYDLKLVAISLAVAMFASYVALNMTERVNIARGAIAQWWLMGSAVTLGVGIWSMHFIGMLALHMSIPLGYHLGITLISLALAIVVTWFALYQAVQPTLPMKRLIASAVVMGLGVASMHYLGMEAMLMDPSPEYQPWLVLLSILIAIGASGAAMWIAFRLRGRERGRRTLWLRMLASLVMGSAIGGMHYTGMLAASFPLDSVCRMATGENLDDLTVLVITGACILCLVALTLSVLDVKLERRIGKWMQLASSLEEANHELVHRTLHDHLTGLPNRTLLESKAADILQKARKNRGSFAVLFIDIDGFKTINDSLGHYIGDTLLVEAAERLQQAVSAQDIVARLGGDEFVILLDGAKSEDAILVAEKIADVFREPFIAEERELYISISIGVAIYPEHGGSYRELAINADAAMYYTKRTGRNGYSFFESFMHIDTQERLDMMLDLGAALEKRKLVLMYQPKFDASTGEVVGFEGLLRWRHPKLGTVLPGQFISLAEKSGLIIPIGEWVLNEACRQMREWYDTGYPHWHVSINLSALQFAHERLLEIVKETLARWQLPPQCLTLEITETVAMYNVRSTLDMMHQLNQLGVRISIDDFGTGYSSLLYLKRLPAHELKIDRAFISNLGQGNEMDDEAIVSAIINLAHTLNFRVVAEGVETAKQQACLQHLGCDELQGFGLALPMTVEQVRERYANYCKA</sequence>
<dbReference type="NCBIfam" id="TIGR00254">
    <property type="entry name" value="GGDEF"/>
    <property type="match status" value="1"/>
</dbReference>
<dbReference type="EMBL" id="FZOA01000001">
    <property type="protein sequence ID" value="SNR62223.1"/>
    <property type="molecule type" value="Genomic_DNA"/>
</dbReference>
<dbReference type="GO" id="GO:0071732">
    <property type="term" value="P:cellular response to nitric oxide"/>
    <property type="evidence" value="ECO:0007669"/>
    <property type="project" value="UniProtKB-ARBA"/>
</dbReference>
<dbReference type="Pfam" id="PF00563">
    <property type="entry name" value="EAL"/>
    <property type="match status" value="1"/>
</dbReference>
<keyword evidence="2" id="KW-0472">Membrane</keyword>
<evidence type="ECO:0000256" key="2">
    <source>
        <dbReference type="PROSITE-ProRule" id="PRU00244"/>
    </source>
</evidence>
<dbReference type="GO" id="GO:0071111">
    <property type="term" value="F:cyclic-guanylate-specific phosphodiesterase activity"/>
    <property type="evidence" value="ECO:0007669"/>
    <property type="project" value="UniProtKB-EC"/>
</dbReference>
<evidence type="ECO:0000259" key="4">
    <source>
        <dbReference type="PROSITE" id="PS50887"/>
    </source>
</evidence>
<feature type="transmembrane region" description="Helical" evidence="2">
    <location>
        <begin position="107"/>
        <end position="125"/>
    </location>
</feature>
<dbReference type="InterPro" id="IPR000160">
    <property type="entry name" value="GGDEF_dom"/>
</dbReference>
<name>A0A238XUX5_9PROT</name>
<dbReference type="PROSITE" id="PS50924">
    <property type="entry name" value="MHYT"/>
    <property type="match status" value="1"/>
</dbReference>
<protein>
    <submittedName>
        <fullName evidence="6">Diguanylate cyclase/phosphodiesterase</fullName>
    </submittedName>
</protein>
<organism evidence="6 7">
    <name type="scientific">Methylobacillus rhizosphaerae</name>
    <dbReference type="NCBI Taxonomy" id="551994"/>
    <lineage>
        <taxon>Bacteria</taxon>
        <taxon>Pseudomonadati</taxon>
        <taxon>Pseudomonadota</taxon>
        <taxon>Betaproteobacteria</taxon>
        <taxon>Nitrosomonadales</taxon>
        <taxon>Methylophilaceae</taxon>
        <taxon>Methylobacillus</taxon>
    </lineage>
</organism>
<dbReference type="CDD" id="cd01949">
    <property type="entry name" value="GGDEF"/>
    <property type="match status" value="1"/>
</dbReference>
<feature type="transmembrane region" description="Helical" evidence="2">
    <location>
        <begin position="173"/>
        <end position="197"/>
    </location>
</feature>
<dbReference type="FunFam" id="3.20.20.450:FF:000001">
    <property type="entry name" value="Cyclic di-GMP phosphodiesterase yahA"/>
    <property type="match status" value="1"/>
</dbReference>
<evidence type="ECO:0000259" key="5">
    <source>
        <dbReference type="PROSITE" id="PS50924"/>
    </source>
</evidence>
<gene>
    <name evidence="6" type="ORF">SAMN05192560_0196</name>
</gene>
<feature type="domain" description="MHYT" evidence="5">
    <location>
        <begin position="6"/>
        <end position="201"/>
    </location>
</feature>
<dbReference type="InterPro" id="IPR005330">
    <property type="entry name" value="MHYT_dom"/>
</dbReference>
<accession>A0A238XUX5</accession>
<dbReference type="PANTHER" id="PTHR44757">
    <property type="entry name" value="DIGUANYLATE CYCLASE DGCP"/>
    <property type="match status" value="1"/>
</dbReference>
<dbReference type="RefSeq" id="WP_089374354.1">
    <property type="nucleotide sequence ID" value="NZ_FZOA01000001.1"/>
</dbReference>
<dbReference type="AlphaFoldDB" id="A0A238XUX5"/>
<dbReference type="Pfam" id="PF00990">
    <property type="entry name" value="GGDEF"/>
    <property type="match status" value="1"/>
</dbReference>
<dbReference type="CDD" id="cd01948">
    <property type="entry name" value="EAL"/>
    <property type="match status" value="1"/>
</dbReference>
<feature type="transmembrane region" description="Helical" evidence="2">
    <location>
        <begin position="72"/>
        <end position="95"/>
    </location>
</feature>
<dbReference type="InterPro" id="IPR043128">
    <property type="entry name" value="Rev_trsase/Diguanyl_cyclase"/>
</dbReference>
<comment type="catalytic activity">
    <reaction evidence="1">
        <text>3',3'-c-di-GMP + H2O = 5'-phosphoguanylyl(3'-&gt;5')guanosine + H(+)</text>
        <dbReference type="Rhea" id="RHEA:24902"/>
        <dbReference type="ChEBI" id="CHEBI:15377"/>
        <dbReference type="ChEBI" id="CHEBI:15378"/>
        <dbReference type="ChEBI" id="CHEBI:58754"/>
        <dbReference type="ChEBI" id="CHEBI:58805"/>
        <dbReference type="EC" id="3.1.4.52"/>
    </reaction>
    <physiologicalReaction direction="left-to-right" evidence="1">
        <dbReference type="Rhea" id="RHEA:24903"/>
    </physiologicalReaction>
</comment>
<feature type="domain" description="EAL" evidence="3">
    <location>
        <begin position="438"/>
        <end position="694"/>
    </location>
</feature>
<dbReference type="InterPro" id="IPR001633">
    <property type="entry name" value="EAL_dom"/>
</dbReference>
<feature type="transmembrane region" description="Helical" evidence="2">
    <location>
        <begin position="217"/>
        <end position="238"/>
    </location>
</feature>
<dbReference type="SUPFAM" id="SSF55073">
    <property type="entry name" value="Nucleotide cyclase"/>
    <property type="match status" value="1"/>
</dbReference>
<evidence type="ECO:0000313" key="6">
    <source>
        <dbReference type="EMBL" id="SNR62223.1"/>
    </source>
</evidence>
<dbReference type="PROSITE" id="PS50887">
    <property type="entry name" value="GGDEF"/>
    <property type="match status" value="1"/>
</dbReference>
<dbReference type="SUPFAM" id="SSF141868">
    <property type="entry name" value="EAL domain-like"/>
    <property type="match status" value="1"/>
</dbReference>
<dbReference type="Gene3D" id="3.30.70.270">
    <property type="match status" value="1"/>
</dbReference>
<dbReference type="Proteomes" id="UP000198305">
    <property type="component" value="Unassembled WGS sequence"/>
</dbReference>
<dbReference type="InterPro" id="IPR052155">
    <property type="entry name" value="Biofilm_reg_signaling"/>
</dbReference>
<evidence type="ECO:0000259" key="3">
    <source>
        <dbReference type="PROSITE" id="PS50883"/>
    </source>
</evidence>
<evidence type="ECO:0000313" key="7">
    <source>
        <dbReference type="Proteomes" id="UP000198305"/>
    </source>
</evidence>